<dbReference type="PANTHER" id="PTHR30282">
    <property type="entry name" value="P-AMINOBENZOYL GLUTAMATE TRANSPORTER"/>
    <property type="match status" value="1"/>
</dbReference>
<dbReference type="EMBL" id="CP016503">
    <property type="protein sequence ID" value="ANV98245.1"/>
    <property type="molecule type" value="Genomic_DNA"/>
</dbReference>
<dbReference type="GO" id="GO:0015558">
    <property type="term" value="F:secondary active p-aminobenzoyl-glutamate transmembrane transporter activity"/>
    <property type="evidence" value="ECO:0007669"/>
    <property type="project" value="InterPro"/>
</dbReference>
<feature type="transmembrane region" description="Helical" evidence="1">
    <location>
        <begin position="258"/>
        <end position="279"/>
    </location>
</feature>
<evidence type="ECO:0000313" key="2">
    <source>
        <dbReference type="EMBL" id="ANV98245.1"/>
    </source>
</evidence>
<dbReference type="Pfam" id="PF03806">
    <property type="entry name" value="ABG_transport"/>
    <property type="match status" value="1"/>
</dbReference>
<dbReference type="Proteomes" id="UP000092884">
    <property type="component" value="Chromosome"/>
</dbReference>
<feature type="transmembrane region" description="Helical" evidence="1">
    <location>
        <begin position="119"/>
        <end position="142"/>
    </location>
</feature>
<feature type="transmembrane region" description="Helical" evidence="1">
    <location>
        <begin position="466"/>
        <end position="489"/>
    </location>
</feature>
<feature type="transmembrane region" description="Helical" evidence="1">
    <location>
        <begin position="405"/>
        <end position="423"/>
    </location>
</feature>
<proteinExistence type="predicted"/>
<dbReference type="OrthoDB" id="3314392at2"/>
<accession>A0A1B1U6D3</accession>
<name>A0A1B1U6D3_9HELI</name>
<organism evidence="2 3">
    <name type="scientific">Helicobacter enhydrae</name>
    <dbReference type="NCBI Taxonomy" id="222136"/>
    <lineage>
        <taxon>Bacteria</taxon>
        <taxon>Pseudomonadati</taxon>
        <taxon>Campylobacterota</taxon>
        <taxon>Epsilonproteobacteria</taxon>
        <taxon>Campylobacterales</taxon>
        <taxon>Helicobacteraceae</taxon>
        <taxon>Helicobacter</taxon>
    </lineage>
</organism>
<sequence>MKTQKTSFVDILRKMGDYVPSAVVLFACLIALLLVASCVASFFELSVADPRKPDARIAIINLLSLKEWVHIATNLVSNFSAFPPLGTVLVAMLGVGIAEQSGFLSAVIRAMVVNAPKKLITLAVVFAGIMSNLASDVGYVVLIPLAGMVFYSVGRNPIAGIAAAFAGVSGGYSANLLIGTLDPILSGITQQAARIIDPNYVVGIEANWYFMFVSTFLITLLGYFVTEKIVEPRLGELPQDATREKVCLTLKPEEKKALWYAILSGVVLLGIVLACVLPIDSPFRNPTNGSLIGSPFFKGIIFFVFVFFAILGLVYGFVLKTFKNANDCVEAMSKAMQSMSAYLVIIFFAAQFIALFSWSNFGPFLAIQGANFLKALDLNAGLLLIGFVLISASINLMISSASAQWALTAPIFVPMLMLLGYSPEVIQVAYRIGDSTTNIITPLMAYLPVILAAAMKYQKDIKIGTLISLMFPYSLVFLIGWCVMLYIWVFVFGLPVGPGSANIYQSAF</sequence>
<keyword evidence="1" id="KW-0812">Transmembrane</keyword>
<feature type="transmembrane region" description="Helical" evidence="1">
    <location>
        <begin position="378"/>
        <end position="398"/>
    </location>
</feature>
<protein>
    <submittedName>
        <fullName evidence="2">Aminobenzoyl-glutamate transporter</fullName>
    </submittedName>
</protein>
<dbReference type="PANTHER" id="PTHR30282:SF0">
    <property type="entry name" value="P-AMINOBENZOYL-GLUTAMATE TRANSPORT PROTEIN"/>
    <property type="match status" value="1"/>
</dbReference>
<dbReference type="InterPro" id="IPR004697">
    <property type="entry name" value="AbgT"/>
</dbReference>
<feature type="transmembrane region" description="Helical" evidence="1">
    <location>
        <begin position="435"/>
        <end position="454"/>
    </location>
</feature>
<dbReference type="AlphaFoldDB" id="A0A1B1U6D3"/>
<reference evidence="3" key="1">
    <citation type="submission" date="2016-07" db="EMBL/GenBank/DDBJ databases">
        <authorList>
            <person name="Florea S."/>
            <person name="Webb J.S."/>
            <person name="Jaromczyk J."/>
            <person name="Schardl C.L."/>
        </authorList>
    </citation>
    <scope>NUCLEOTIDE SEQUENCE [LARGE SCALE GENOMIC DNA]</scope>
    <source>
        <strain evidence="3">MIT 01-6242</strain>
    </source>
</reference>
<evidence type="ECO:0000313" key="3">
    <source>
        <dbReference type="Proteomes" id="UP000092884"/>
    </source>
</evidence>
<keyword evidence="3" id="KW-1185">Reference proteome</keyword>
<feature type="transmembrane region" description="Helical" evidence="1">
    <location>
        <begin position="299"/>
        <end position="318"/>
    </location>
</feature>
<feature type="transmembrane region" description="Helical" evidence="1">
    <location>
        <begin position="21"/>
        <end position="43"/>
    </location>
</feature>
<feature type="transmembrane region" description="Helical" evidence="1">
    <location>
        <begin position="339"/>
        <end position="358"/>
    </location>
</feature>
<dbReference type="PROSITE" id="PS51257">
    <property type="entry name" value="PROKAR_LIPOPROTEIN"/>
    <property type="match status" value="1"/>
</dbReference>
<keyword evidence="1" id="KW-1133">Transmembrane helix</keyword>
<dbReference type="RefSeq" id="WP_066340707.1">
    <property type="nucleotide sequence ID" value="NZ_CP016503.1"/>
</dbReference>
<dbReference type="KEGG" id="het:BBW65_05295"/>
<feature type="transmembrane region" description="Helical" evidence="1">
    <location>
        <begin position="85"/>
        <end position="107"/>
    </location>
</feature>
<feature type="transmembrane region" description="Helical" evidence="1">
    <location>
        <begin position="208"/>
        <end position="226"/>
    </location>
</feature>
<dbReference type="GO" id="GO:1902604">
    <property type="term" value="P:p-aminobenzoyl-glutamate transmembrane transport"/>
    <property type="evidence" value="ECO:0007669"/>
    <property type="project" value="InterPro"/>
</dbReference>
<gene>
    <name evidence="2" type="ORF">BBW65_05295</name>
</gene>
<evidence type="ECO:0000256" key="1">
    <source>
        <dbReference type="SAM" id="Phobius"/>
    </source>
</evidence>
<keyword evidence="1" id="KW-0472">Membrane</keyword>
<dbReference type="STRING" id="222136.BBW65_05295"/>